<feature type="domain" description="C2H2-type" evidence="7">
    <location>
        <begin position="181"/>
        <end position="210"/>
    </location>
</feature>
<dbReference type="PROSITE" id="PS50157">
    <property type="entry name" value="ZINC_FINGER_C2H2_2"/>
    <property type="match status" value="6"/>
</dbReference>
<dbReference type="SUPFAM" id="SSF57667">
    <property type="entry name" value="beta-beta-alpha zinc fingers"/>
    <property type="match status" value="4"/>
</dbReference>
<sequence>MEEKMDVPMICCYILFNWSKDESSANDYGHNNSVHLLHLHVKMDLTSSDLEQDFDYSTGVCFDSDDSDEFTNNNSLGDDNTPNENYTTSTTNVELNDRDEKGEESSHVSKLNENNIQYNFNDSETENDRENNGYIQHTVSEDQICMQINPGDRSMPSNPSHATVTVESRNPETKLKEIKRYQCDYTDCSRTYSTAGNLRTHKKTHKGEFTFVCNEGGCGKAFLTSYSLKIHVRVHTKEKPYNCDLPECEKAFTTLYRLRAHQRIHTGKTFNCGEGECRKFFTTLSDLKKHKRTHTGERPYQCDENGCGKAFVASHHLKTHIRSHTGEKPFSCDGCPRAFTTNYSLKIHKKNHERDIDSERVIQSYADQLLMLCDPVEENQLQNYSPGSLQEITPAMLQSSPSVQNTAEDGSNIPQVISQIQIVPSSEGACTVINLPPVLQQNIAVIDENQTNTIINQNPSDMSQNQVDGSSSFTNIIDQGNCICSTIAPVDSIQVQIPSNTQETGYDLLSSLEAMTRGSGGAATIQPTVATVQPSMGPIPVSGIEAIPLSSPQLKQCDGKPTVKVQHFLITKVVTDTPNGERFETESTVELPNLSSATLANSQTNLGDNVLVYPQLVNLTQGAVQAAATAVTEKVDTSKNNLTSTDVTLSQTYPAVSSCETPIVLDLTQQSAQMMAGCTTIDYSDNKTLLADLAVNKDADTSQNALGADNTQNALDTDSVFLDEGTCVKCCINVPVTS</sequence>
<gene>
    <name evidence="8" type="ORF">MEDL_13260</name>
</gene>
<dbReference type="FunFam" id="3.30.160.60:FF:000202">
    <property type="entry name" value="Zinc finger protein 574"/>
    <property type="match status" value="1"/>
</dbReference>
<reference evidence="8" key="1">
    <citation type="submission" date="2021-03" db="EMBL/GenBank/DDBJ databases">
        <authorList>
            <person name="Bekaert M."/>
        </authorList>
    </citation>
    <scope>NUCLEOTIDE SEQUENCE</scope>
</reference>
<dbReference type="FunFam" id="3.30.160.60:FF:000349">
    <property type="entry name" value="metal regulatory transcription factor 1"/>
    <property type="match status" value="1"/>
</dbReference>
<dbReference type="FunFam" id="3.30.160.60:FF:000072">
    <property type="entry name" value="zinc finger protein 143 isoform X1"/>
    <property type="match status" value="2"/>
</dbReference>
<feature type="compositionally biased region" description="Polar residues" evidence="6">
    <location>
        <begin position="71"/>
        <end position="94"/>
    </location>
</feature>
<keyword evidence="9" id="KW-1185">Reference proteome</keyword>
<dbReference type="AlphaFoldDB" id="A0A8S3QZW9"/>
<feature type="domain" description="C2H2-type" evidence="7">
    <location>
        <begin position="330"/>
        <end position="357"/>
    </location>
</feature>
<dbReference type="FunFam" id="3.30.160.60:FF:000125">
    <property type="entry name" value="Putative zinc finger protein 143"/>
    <property type="match status" value="1"/>
</dbReference>
<dbReference type="SMART" id="SM00355">
    <property type="entry name" value="ZnF_C2H2"/>
    <property type="match status" value="6"/>
</dbReference>
<feature type="compositionally biased region" description="Basic and acidic residues" evidence="6">
    <location>
        <begin position="95"/>
        <end position="107"/>
    </location>
</feature>
<evidence type="ECO:0000256" key="5">
    <source>
        <dbReference type="PROSITE-ProRule" id="PRU00042"/>
    </source>
</evidence>
<dbReference type="PROSITE" id="PS00028">
    <property type="entry name" value="ZINC_FINGER_C2H2_1"/>
    <property type="match status" value="6"/>
</dbReference>
<evidence type="ECO:0000256" key="1">
    <source>
        <dbReference type="ARBA" id="ARBA00022723"/>
    </source>
</evidence>
<feature type="compositionally biased region" description="Polar residues" evidence="6">
    <location>
        <begin position="108"/>
        <end position="122"/>
    </location>
</feature>
<keyword evidence="1" id="KW-0479">Metal-binding</keyword>
<keyword evidence="4" id="KW-0862">Zinc</keyword>
<comment type="caution">
    <text evidence="8">The sequence shown here is derived from an EMBL/GenBank/DDBJ whole genome shotgun (WGS) entry which is preliminary data.</text>
</comment>
<accession>A0A8S3QZW9</accession>
<feature type="domain" description="C2H2-type" evidence="7">
    <location>
        <begin position="241"/>
        <end position="270"/>
    </location>
</feature>
<dbReference type="PANTHER" id="PTHR46179:SF25">
    <property type="entry name" value="METAL RESPONSE ELEMENT-BINDING TRANSCRIPTION FACTOR-1, ISOFORM C"/>
    <property type="match status" value="1"/>
</dbReference>
<dbReference type="Proteomes" id="UP000683360">
    <property type="component" value="Unassembled WGS sequence"/>
</dbReference>
<evidence type="ECO:0000256" key="2">
    <source>
        <dbReference type="ARBA" id="ARBA00022737"/>
    </source>
</evidence>
<feature type="domain" description="C2H2-type" evidence="7">
    <location>
        <begin position="300"/>
        <end position="329"/>
    </location>
</feature>
<dbReference type="InterPro" id="IPR013087">
    <property type="entry name" value="Znf_C2H2_type"/>
</dbReference>
<dbReference type="GO" id="GO:0008270">
    <property type="term" value="F:zinc ion binding"/>
    <property type="evidence" value="ECO:0007669"/>
    <property type="project" value="UniProtKB-KW"/>
</dbReference>
<proteinExistence type="predicted"/>
<dbReference type="GO" id="GO:0032502">
    <property type="term" value="P:developmental process"/>
    <property type="evidence" value="ECO:0007669"/>
    <property type="project" value="UniProtKB-ARBA"/>
</dbReference>
<dbReference type="GO" id="GO:0006357">
    <property type="term" value="P:regulation of transcription by RNA polymerase II"/>
    <property type="evidence" value="ECO:0007669"/>
    <property type="project" value="TreeGrafter"/>
</dbReference>
<dbReference type="InterPro" id="IPR051061">
    <property type="entry name" value="Zinc_finger_trans_reg"/>
</dbReference>
<keyword evidence="2" id="KW-0677">Repeat</keyword>
<feature type="domain" description="C2H2-type" evidence="7">
    <location>
        <begin position="270"/>
        <end position="299"/>
    </location>
</feature>
<evidence type="ECO:0000256" key="6">
    <source>
        <dbReference type="SAM" id="MobiDB-lite"/>
    </source>
</evidence>
<dbReference type="FunFam" id="3.30.160.60:FF:000397">
    <property type="entry name" value="Metal regulatory transcription factor 1"/>
    <property type="match status" value="1"/>
</dbReference>
<dbReference type="Pfam" id="PF00096">
    <property type="entry name" value="zf-C2H2"/>
    <property type="match status" value="6"/>
</dbReference>
<feature type="region of interest" description="Disordered" evidence="6">
    <location>
        <begin position="71"/>
        <end position="127"/>
    </location>
</feature>
<dbReference type="EMBL" id="CAJPWZ010000682">
    <property type="protein sequence ID" value="CAG2198514.1"/>
    <property type="molecule type" value="Genomic_DNA"/>
</dbReference>
<dbReference type="PANTHER" id="PTHR46179">
    <property type="entry name" value="ZINC FINGER PROTEIN"/>
    <property type="match status" value="1"/>
</dbReference>
<protein>
    <submittedName>
        <fullName evidence="8">MTF1</fullName>
    </submittedName>
</protein>
<dbReference type="GO" id="GO:0005634">
    <property type="term" value="C:nucleus"/>
    <property type="evidence" value="ECO:0007669"/>
    <property type="project" value="TreeGrafter"/>
</dbReference>
<name>A0A8S3QZW9_MYTED</name>
<dbReference type="Gene3D" id="3.30.160.60">
    <property type="entry name" value="Classic Zinc Finger"/>
    <property type="match status" value="6"/>
</dbReference>
<evidence type="ECO:0000313" key="8">
    <source>
        <dbReference type="EMBL" id="CAG2198514.1"/>
    </source>
</evidence>
<evidence type="ECO:0000256" key="3">
    <source>
        <dbReference type="ARBA" id="ARBA00022771"/>
    </source>
</evidence>
<evidence type="ECO:0000313" key="9">
    <source>
        <dbReference type="Proteomes" id="UP000683360"/>
    </source>
</evidence>
<organism evidence="8 9">
    <name type="scientific">Mytilus edulis</name>
    <name type="common">Blue mussel</name>
    <dbReference type="NCBI Taxonomy" id="6550"/>
    <lineage>
        <taxon>Eukaryota</taxon>
        <taxon>Metazoa</taxon>
        <taxon>Spiralia</taxon>
        <taxon>Lophotrochozoa</taxon>
        <taxon>Mollusca</taxon>
        <taxon>Bivalvia</taxon>
        <taxon>Autobranchia</taxon>
        <taxon>Pteriomorphia</taxon>
        <taxon>Mytilida</taxon>
        <taxon>Mytiloidea</taxon>
        <taxon>Mytilidae</taxon>
        <taxon>Mytilinae</taxon>
        <taxon>Mytilus</taxon>
    </lineage>
</organism>
<evidence type="ECO:0000256" key="4">
    <source>
        <dbReference type="ARBA" id="ARBA00022833"/>
    </source>
</evidence>
<feature type="domain" description="C2H2-type" evidence="7">
    <location>
        <begin position="211"/>
        <end position="240"/>
    </location>
</feature>
<keyword evidence="3 5" id="KW-0863">Zinc-finger</keyword>
<dbReference type="InterPro" id="IPR036236">
    <property type="entry name" value="Znf_C2H2_sf"/>
</dbReference>
<dbReference type="OrthoDB" id="6145499at2759"/>
<evidence type="ECO:0000259" key="7">
    <source>
        <dbReference type="PROSITE" id="PS50157"/>
    </source>
</evidence>